<accession>A0ABU3C0P0</accession>
<protein>
    <recommendedName>
        <fullName evidence="3">GpW protein</fullName>
    </recommendedName>
</protein>
<dbReference type="RefSeq" id="WP_311652945.1">
    <property type="nucleotide sequence ID" value="NZ_JAVRIB010000008.1"/>
</dbReference>
<name>A0ABU3C0P0_9GAMM</name>
<dbReference type="Proteomes" id="UP001251857">
    <property type="component" value="Unassembled WGS sequence"/>
</dbReference>
<keyword evidence="2" id="KW-1185">Reference proteome</keyword>
<evidence type="ECO:0000313" key="2">
    <source>
        <dbReference type="Proteomes" id="UP001251857"/>
    </source>
</evidence>
<proteinExistence type="predicted"/>
<dbReference type="EMBL" id="JAVRIB010000008">
    <property type="protein sequence ID" value="MDT0635093.1"/>
    <property type="molecule type" value="Genomic_DNA"/>
</dbReference>
<comment type="caution">
    <text evidence="1">The sequence shown here is derived from an EMBL/GenBank/DDBJ whole genome shotgun (WGS) entry which is preliminary data.</text>
</comment>
<evidence type="ECO:0008006" key="3">
    <source>
        <dbReference type="Google" id="ProtNLM"/>
    </source>
</evidence>
<organism evidence="1 2">
    <name type="scientific">Spectribacter hydrogenoxidans</name>
    <dbReference type="NCBI Taxonomy" id="3075608"/>
    <lineage>
        <taxon>Bacteria</taxon>
        <taxon>Pseudomonadati</taxon>
        <taxon>Pseudomonadota</taxon>
        <taxon>Gammaproteobacteria</taxon>
        <taxon>Salinisphaerales</taxon>
        <taxon>Salinisphaeraceae</taxon>
        <taxon>Spectribacter</taxon>
    </lineage>
</organism>
<gene>
    <name evidence="1" type="ORF">RM532_08985</name>
</gene>
<sequence length="74" mass="8058">MSQTTQQRLDAYIDAEARILKGQSVQFDGDQLTLADLDTVRKAITRLQSQVSAEKRKAAGGSRLNVTLADFSGC</sequence>
<reference evidence="1 2" key="1">
    <citation type="submission" date="2023-09" db="EMBL/GenBank/DDBJ databases">
        <authorList>
            <person name="Rey-Velasco X."/>
        </authorList>
    </citation>
    <scope>NUCLEOTIDE SEQUENCE [LARGE SCALE GENOMIC DNA]</scope>
    <source>
        <strain evidence="1 2">W335</strain>
    </source>
</reference>
<evidence type="ECO:0000313" key="1">
    <source>
        <dbReference type="EMBL" id="MDT0635093.1"/>
    </source>
</evidence>